<dbReference type="Proteomes" id="UP000447833">
    <property type="component" value="Unassembled WGS sequence"/>
</dbReference>
<evidence type="ECO:0000313" key="5">
    <source>
        <dbReference type="EMBL" id="MYL65486.1"/>
    </source>
</evidence>
<dbReference type="NCBIfam" id="NF038214">
    <property type="entry name" value="IS21_help_AAA"/>
    <property type="match status" value="1"/>
</dbReference>
<dbReference type="PANTHER" id="PTHR30050:SF4">
    <property type="entry name" value="ATP-BINDING PROTEIN RV3427C IN INSERTION SEQUENCE-RELATED"/>
    <property type="match status" value="1"/>
</dbReference>
<dbReference type="SUPFAM" id="SSF52540">
    <property type="entry name" value="P-loop containing nucleoside triphosphate hydrolases"/>
    <property type="match status" value="1"/>
</dbReference>
<dbReference type="Pfam" id="PF01695">
    <property type="entry name" value="IstB_IS21"/>
    <property type="match status" value="1"/>
</dbReference>
<dbReference type="EMBL" id="WMEY01000007">
    <property type="protein sequence ID" value="MYL65486.1"/>
    <property type="molecule type" value="Genomic_DNA"/>
</dbReference>
<dbReference type="PIRSF" id="PIRSF003073">
    <property type="entry name" value="DNAC_TnpB_IstB"/>
    <property type="match status" value="1"/>
</dbReference>
<sequence length="253" mass="28958">MNTDNLVERLKLLGWSYTADQLDGLLEDSSKNNVSYSEFLYTLLSNEIEYKEQLELEKRIKKARLPYVKTIHDFDFPFQPSLDPKRVNEVLTGRYIHNGENIILLGPPGVGKTHLAISMALEALTQGHTALFITANDFISECRKAHKEGLIQRIIKRYCRPDLLIMDEIGYFAFDEVSAHTLFQIISKRYEQGAMILTSNKSYVEWGKIFGDDVLATAMLDRIVHHSTTFNIKGGSYRLREKVKAGIQPAKMR</sequence>
<dbReference type="InterPro" id="IPR047661">
    <property type="entry name" value="IstB"/>
</dbReference>
<gene>
    <name evidence="5" type="ORF">GLW07_19185</name>
</gene>
<dbReference type="InterPro" id="IPR028350">
    <property type="entry name" value="DNAC/IstB-like"/>
</dbReference>
<evidence type="ECO:0000313" key="6">
    <source>
        <dbReference type="Proteomes" id="UP000447833"/>
    </source>
</evidence>
<feature type="domain" description="AAA+ ATPase" evidence="4">
    <location>
        <begin position="98"/>
        <end position="230"/>
    </location>
</feature>
<keyword evidence="3" id="KW-0067">ATP-binding</keyword>
<dbReference type="AlphaFoldDB" id="A0A845F462"/>
<comment type="caution">
    <text evidence="5">The sequence shown here is derived from an EMBL/GenBank/DDBJ whole genome shotgun (WGS) entry which is preliminary data.</text>
</comment>
<dbReference type="SMART" id="SM00382">
    <property type="entry name" value="AAA"/>
    <property type="match status" value="1"/>
</dbReference>
<dbReference type="GO" id="GO:0006260">
    <property type="term" value="P:DNA replication"/>
    <property type="evidence" value="ECO:0007669"/>
    <property type="project" value="TreeGrafter"/>
</dbReference>
<evidence type="ECO:0000259" key="4">
    <source>
        <dbReference type="SMART" id="SM00382"/>
    </source>
</evidence>
<protein>
    <submittedName>
        <fullName evidence="5">AAA family ATPase</fullName>
    </submittedName>
</protein>
<dbReference type="InterPro" id="IPR003593">
    <property type="entry name" value="AAA+_ATPase"/>
</dbReference>
<reference evidence="5 6" key="1">
    <citation type="submission" date="2019-11" db="EMBL/GenBank/DDBJ databases">
        <title>Genome sequences of 17 halophilic strains isolated from different environments.</title>
        <authorList>
            <person name="Furrow R.E."/>
        </authorList>
    </citation>
    <scope>NUCLEOTIDE SEQUENCE [LARGE SCALE GENOMIC DNA]</scope>
    <source>
        <strain evidence="5 6">22506_14_FS</strain>
    </source>
</reference>
<dbReference type="Gene3D" id="3.40.50.300">
    <property type="entry name" value="P-loop containing nucleotide triphosphate hydrolases"/>
    <property type="match status" value="1"/>
</dbReference>
<comment type="similarity">
    <text evidence="1">Belongs to the IS21/IS1162 putative ATP-binding protein family.</text>
</comment>
<evidence type="ECO:0000256" key="1">
    <source>
        <dbReference type="ARBA" id="ARBA00008059"/>
    </source>
</evidence>
<dbReference type="InterPro" id="IPR002611">
    <property type="entry name" value="IstB_ATP-bd"/>
</dbReference>
<dbReference type="InterPro" id="IPR027417">
    <property type="entry name" value="P-loop_NTPase"/>
</dbReference>
<dbReference type="RefSeq" id="WP_160920907.1">
    <property type="nucleotide sequence ID" value="NZ_WMEY01000007.1"/>
</dbReference>
<organism evidence="5 6">
    <name type="scientific">Guptibacillus hwajinpoensis</name>
    <dbReference type="NCBI Taxonomy" id="208199"/>
    <lineage>
        <taxon>Bacteria</taxon>
        <taxon>Bacillati</taxon>
        <taxon>Bacillota</taxon>
        <taxon>Bacilli</taxon>
        <taxon>Bacillales</taxon>
        <taxon>Guptibacillaceae</taxon>
        <taxon>Guptibacillus</taxon>
    </lineage>
</organism>
<dbReference type="CDD" id="cd00009">
    <property type="entry name" value="AAA"/>
    <property type="match status" value="1"/>
</dbReference>
<keyword evidence="2" id="KW-0547">Nucleotide-binding</keyword>
<proteinExistence type="inferred from homology"/>
<evidence type="ECO:0000256" key="3">
    <source>
        <dbReference type="ARBA" id="ARBA00022840"/>
    </source>
</evidence>
<accession>A0A845F462</accession>
<dbReference type="GO" id="GO:0005524">
    <property type="term" value="F:ATP binding"/>
    <property type="evidence" value="ECO:0007669"/>
    <property type="project" value="UniProtKB-KW"/>
</dbReference>
<dbReference type="PANTHER" id="PTHR30050">
    <property type="entry name" value="CHROMOSOMAL REPLICATION INITIATOR PROTEIN DNAA"/>
    <property type="match status" value="1"/>
</dbReference>
<evidence type="ECO:0000256" key="2">
    <source>
        <dbReference type="ARBA" id="ARBA00022741"/>
    </source>
</evidence>
<name>A0A845F462_9BACL</name>